<name>A0A0J1B338_RHOIS</name>
<sequence length="97" mass="10936">MLMIGYSLETIDLPLLRRQVEDKLCELGHLEPHQFPLTQREVVRRGATCGLYFCLHGPRSVKLTAIADLKTKSMVYYGVDGVRCETVPMENLTRAAA</sequence>
<dbReference type="Proteomes" id="UP000036367">
    <property type="component" value="Unassembled WGS sequence"/>
</dbReference>
<accession>A0A0J1B338</accession>
<evidence type="ECO:0000313" key="1">
    <source>
        <dbReference type="EMBL" id="KLU01320.1"/>
    </source>
</evidence>
<dbReference type="EMBL" id="LECT01000054">
    <property type="protein sequence ID" value="KLU01320.1"/>
    <property type="molecule type" value="Genomic_DNA"/>
</dbReference>
<proteinExistence type="predicted"/>
<dbReference type="AlphaFoldDB" id="A0A0J1B338"/>
<keyword evidence="2" id="KW-1185">Reference proteome</keyword>
<dbReference type="PATRIC" id="fig|595434.4.peg.6161"/>
<organism evidence="1 2">
    <name type="scientific">Rhodopirellula islandica</name>
    <dbReference type="NCBI Taxonomy" id="595434"/>
    <lineage>
        <taxon>Bacteria</taxon>
        <taxon>Pseudomonadati</taxon>
        <taxon>Planctomycetota</taxon>
        <taxon>Planctomycetia</taxon>
        <taxon>Pirellulales</taxon>
        <taxon>Pirellulaceae</taxon>
        <taxon>Rhodopirellula</taxon>
    </lineage>
</organism>
<comment type="caution">
    <text evidence="1">The sequence shown here is derived from an EMBL/GenBank/DDBJ whole genome shotgun (WGS) entry which is preliminary data.</text>
</comment>
<dbReference type="OrthoDB" id="277143at2"/>
<reference evidence="1" key="1">
    <citation type="submission" date="2015-05" db="EMBL/GenBank/DDBJ databases">
        <title>Permanent draft genome of Rhodopirellula islandicus K833.</title>
        <authorList>
            <person name="Kizina J."/>
            <person name="Richter M."/>
            <person name="Glockner F.O."/>
            <person name="Harder J."/>
        </authorList>
    </citation>
    <scope>NUCLEOTIDE SEQUENCE [LARGE SCALE GENOMIC DNA]</scope>
    <source>
        <strain evidence="1">K833</strain>
    </source>
</reference>
<protein>
    <submittedName>
        <fullName evidence="1">Uncharacterized protein</fullName>
    </submittedName>
</protein>
<gene>
    <name evidence="1" type="ORF">RISK_006476</name>
</gene>
<evidence type="ECO:0000313" key="2">
    <source>
        <dbReference type="Proteomes" id="UP000036367"/>
    </source>
</evidence>